<name>A0A8J8GBR6_9FLAO</name>
<reference evidence="2" key="1">
    <citation type="submission" date="2020-05" db="EMBL/GenBank/DDBJ databases">
        <title>Genomic Encyclopedia of Type Strains, Phase IV (KMG-V): Genome sequencing to study the core and pangenomes of soil and plant-associated prokaryotes.</title>
        <authorList>
            <person name="Whitman W."/>
        </authorList>
    </citation>
    <scope>NUCLEOTIDE SEQUENCE</scope>
    <source>
        <strain evidence="2">16F</strain>
    </source>
</reference>
<gene>
    <name evidence="2" type="ORF">HNQ03_002718</name>
</gene>
<evidence type="ECO:0000313" key="2">
    <source>
        <dbReference type="EMBL" id="NRS93627.1"/>
    </source>
</evidence>
<dbReference type="EMBL" id="JABSNO010000024">
    <property type="protein sequence ID" value="NRS93627.1"/>
    <property type="molecule type" value="Genomic_DNA"/>
</dbReference>
<dbReference type="AlphaFoldDB" id="A0A8J8GBR6"/>
<keyword evidence="3" id="KW-1185">Reference proteome</keyword>
<evidence type="ECO:0008006" key="4">
    <source>
        <dbReference type="Google" id="ProtNLM"/>
    </source>
</evidence>
<keyword evidence="1" id="KW-0732">Signal</keyword>
<sequence>MKKTIFLFLLVAICIKVNAQLFSGAVFLRDDSNIYLNQLFVTNLNAQKTVLSNYNGEFTIEAKVGETIRFTSIITERKDIKVTSEMLAGQKNLFELKISYYDIEEVVIARFKPTKNLRADVAKIKIGEKEMRLQKMIGLPVPKGNGQSPIAPVASFADGGLSISVNSIYDIISGDRKRKQRLYAYEKMSKETLIIKNYFGDEYFTKIKIPKNLIQNFLQFIYTSENLSPYIESGNLEIVKVFVEKYLPIYLKRIEVSNIQNIAE</sequence>
<dbReference type="RefSeq" id="WP_173780178.1">
    <property type="nucleotide sequence ID" value="NZ_JABSNO010000024.1"/>
</dbReference>
<evidence type="ECO:0000313" key="3">
    <source>
        <dbReference type="Proteomes" id="UP000610746"/>
    </source>
</evidence>
<accession>A0A8J8GBR6</accession>
<feature type="chain" id="PRO_5035169171" description="Carboxypeptidase-like protein" evidence="1">
    <location>
        <begin position="20"/>
        <end position="264"/>
    </location>
</feature>
<feature type="signal peptide" evidence="1">
    <location>
        <begin position="1"/>
        <end position="19"/>
    </location>
</feature>
<evidence type="ECO:0000256" key="1">
    <source>
        <dbReference type="SAM" id="SignalP"/>
    </source>
</evidence>
<organism evidence="2 3">
    <name type="scientific">Frigoriflavimonas asaccharolytica</name>
    <dbReference type="NCBI Taxonomy" id="2735899"/>
    <lineage>
        <taxon>Bacteria</taxon>
        <taxon>Pseudomonadati</taxon>
        <taxon>Bacteroidota</taxon>
        <taxon>Flavobacteriia</taxon>
        <taxon>Flavobacteriales</taxon>
        <taxon>Weeksellaceae</taxon>
        <taxon>Frigoriflavimonas</taxon>
    </lineage>
</organism>
<proteinExistence type="predicted"/>
<comment type="caution">
    <text evidence="2">The sequence shown here is derived from an EMBL/GenBank/DDBJ whole genome shotgun (WGS) entry which is preliminary data.</text>
</comment>
<protein>
    <recommendedName>
        <fullName evidence="4">Carboxypeptidase-like protein</fullName>
    </recommendedName>
</protein>
<dbReference type="Proteomes" id="UP000610746">
    <property type="component" value="Unassembled WGS sequence"/>
</dbReference>